<name>A0ABW2LBY3_9PSEU</name>
<keyword evidence="3" id="KW-1185">Reference proteome</keyword>
<proteinExistence type="predicted"/>
<feature type="domain" description="XdhC Rossmann" evidence="1">
    <location>
        <begin position="25"/>
        <end position="153"/>
    </location>
</feature>
<dbReference type="InterPro" id="IPR052698">
    <property type="entry name" value="MoCofactor_Util/Proc"/>
</dbReference>
<dbReference type="Gene3D" id="3.40.50.720">
    <property type="entry name" value="NAD(P)-binding Rossmann-like Domain"/>
    <property type="match status" value="1"/>
</dbReference>
<evidence type="ECO:0000313" key="2">
    <source>
        <dbReference type="EMBL" id="MFC7340006.1"/>
    </source>
</evidence>
<protein>
    <submittedName>
        <fullName evidence="2">XdhC family protein</fullName>
    </submittedName>
</protein>
<dbReference type="Pfam" id="PF13478">
    <property type="entry name" value="XdhC_C"/>
    <property type="match status" value="1"/>
</dbReference>
<accession>A0ABW2LBY3</accession>
<sequence length="167" mass="17770">MAEDVACAIAHGDVEVPVDSGEKVLAAVFASPVAEHLLRYGRDLGYATILIDPDARRAAERGAVTSVPELGPGVDVVLTDHHREELGTVVRDVLAREVRWVGIMGNPRHEGPHVAALRALEVPERDIERVHRPIGLDIGSKTPPEIAIATLAGLIADRNGKSGGFFG</sequence>
<organism evidence="2 3">
    <name type="scientific">Saccharopolyspora griseoalba</name>
    <dbReference type="NCBI Taxonomy" id="1431848"/>
    <lineage>
        <taxon>Bacteria</taxon>
        <taxon>Bacillati</taxon>
        <taxon>Actinomycetota</taxon>
        <taxon>Actinomycetes</taxon>
        <taxon>Pseudonocardiales</taxon>
        <taxon>Pseudonocardiaceae</taxon>
        <taxon>Saccharopolyspora</taxon>
    </lineage>
</organism>
<dbReference type="EMBL" id="JBHTCJ010000001">
    <property type="protein sequence ID" value="MFC7340006.1"/>
    <property type="molecule type" value="Genomic_DNA"/>
</dbReference>
<dbReference type="Proteomes" id="UP001596504">
    <property type="component" value="Unassembled WGS sequence"/>
</dbReference>
<comment type="caution">
    <text evidence="2">The sequence shown here is derived from an EMBL/GenBank/DDBJ whole genome shotgun (WGS) entry which is preliminary data.</text>
</comment>
<evidence type="ECO:0000259" key="1">
    <source>
        <dbReference type="Pfam" id="PF13478"/>
    </source>
</evidence>
<dbReference type="PANTHER" id="PTHR30388:SF6">
    <property type="entry name" value="XANTHINE DEHYDROGENASE SUBUNIT A-RELATED"/>
    <property type="match status" value="1"/>
</dbReference>
<reference evidence="3" key="1">
    <citation type="journal article" date="2019" name="Int. J. Syst. Evol. Microbiol.">
        <title>The Global Catalogue of Microorganisms (GCM) 10K type strain sequencing project: providing services to taxonomists for standard genome sequencing and annotation.</title>
        <authorList>
            <consortium name="The Broad Institute Genomics Platform"/>
            <consortium name="The Broad Institute Genome Sequencing Center for Infectious Disease"/>
            <person name="Wu L."/>
            <person name="Ma J."/>
        </authorList>
    </citation>
    <scope>NUCLEOTIDE SEQUENCE [LARGE SCALE GENOMIC DNA]</scope>
    <source>
        <strain evidence="3">WLHS5</strain>
    </source>
</reference>
<dbReference type="InterPro" id="IPR027051">
    <property type="entry name" value="XdhC_Rossmann_dom"/>
</dbReference>
<dbReference type="PANTHER" id="PTHR30388">
    <property type="entry name" value="ALDEHYDE OXIDOREDUCTASE MOLYBDENUM COFACTOR ASSEMBLY PROTEIN"/>
    <property type="match status" value="1"/>
</dbReference>
<evidence type="ECO:0000313" key="3">
    <source>
        <dbReference type="Proteomes" id="UP001596504"/>
    </source>
</evidence>
<gene>
    <name evidence="2" type="ORF">ACFQRI_01185</name>
</gene>
<dbReference type="RefSeq" id="WP_380663134.1">
    <property type="nucleotide sequence ID" value="NZ_JBHTCJ010000001.1"/>
</dbReference>